<gene>
    <name evidence="4" type="ORF">FB458_2888</name>
</gene>
<dbReference type="AlphaFoldDB" id="A0A542E363"/>
<dbReference type="InterPro" id="IPR011611">
    <property type="entry name" value="PfkB_dom"/>
</dbReference>
<dbReference type="GO" id="GO:0016301">
    <property type="term" value="F:kinase activity"/>
    <property type="evidence" value="ECO:0007669"/>
    <property type="project" value="UniProtKB-KW"/>
</dbReference>
<evidence type="ECO:0000313" key="5">
    <source>
        <dbReference type="Proteomes" id="UP000317893"/>
    </source>
</evidence>
<dbReference type="EMBL" id="VFMN01000001">
    <property type="protein sequence ID" value="TQJ09772.1"/>
    <property type="molecule type" value="Genomic_DNA"/>
</dbReference>
<evidence type="ECO:0000259" key="3">
    <source>
        <dbReference type="Pfam" id="PF00294"/>
    </source>
</evidence>
<proteinExistence type="predicted"/>
<accession>A0A542E363</accession>
<evidence type="ECO:0000256" key="2">
    <source>
        <dbReference type="ARBA" id="ARBA00022777"/>
    </source>
</evidence>
<keyword evidence="5" id="KW-1185">Reference proteome</keyword>
<keyword evidence="1" id="KW-0808">Transferase</keyword>
<dbReference type="Gene3D" id="3.40.1190.20">
    <property type="match status" value="1"/>
</dbReference>
<evidence type="ECO:0000313" key="4">
    <source>
        <dbReference type="EMBL" id="TQJ09772.1"/>
    </source>
</evidence>
<dbReference type="PANTHER" id="PTHR10584">
    <property type="entry name" value="SUGAR KINASE"/>
    <property type="match status" value="1"/>
</dbReference>
<dbReference type="OrthoDB" id="8578462at2"/>
<dbReference type="PANTHER" id="PTHR10584:SF167">
    <property type="entry name" value="PFKB DOMAIN PROTEIN"/>
    <property type="match status" value="1"/>
</dbReference>
<dbReference type="RefSeq" id="WP_141849093.1">
    <property type="nucleotide sequence ID" value="NZ_BAAAPR010000007.1"/>
</dbReference>
<dbReference type="SUPFAM" id="SSF53613">
    <property type="entry name" value="Ribokinase-like"/>
    <property type="match status" value="1"/>
</dbReference>
<protein>
    <submittedName>
        <fullName evidence="4">Sugar/nucleoside kinase (Ribokinase family)</fullName>
    </submittedName>
</protein>
<sequence>MTGPVPHTGPRVVHTAQALVDEVVEVDVLPPRGGNAVARARHLRVGGAVTVLLAAARDGAAAVLTGSVGTGPHGDLVRAALDADGVLVASPVVADADTGVCLVVVEASAERTFITRWGAERQVTAGTLLSADPVAGDLLCVSGFTLEGPTCAPLLEALDRLDDRVVVVVDPGSAFAQLDDDVRRRVLDRTDVWSGNAEESAALTGEADPAAAAGAVLGRLPRARATAVVRDGARGCVVVVRGEDGGRERVTVPGVPVTALDTNGAGDTHTGVLLAARAAGLDWAAAARRANAAGALKVSERGADGPPTAARIDELLARLDG</sequence>
<feature type="domain" description="Carbohydrate kinase PfkB" evidence="3">
    <location>
        <begin position="37"/>
        <end position="306"/>
    </location>
</feature>
<dbReference type="Proteomes" id="UP000317893">
    <property type="component" value="Unassembled WGS sequence"/>
</dbReference>
<name>A0A542E363_9MICO</name>
<dbReference type="InterPro" id="IPR029056">
    <property type="entry name" value="Ribokinase-like"/>
</dbReference>
<dbReference type="Pfam" id="PF00294">
    <property type="entry name" value="PfkB"/>
    <property type="match status" value="1"/>
</dbReference>
<organism evidence="4 5">
    <name type="scientific">Lapillicoccus jejuensis</name>
    <dbReference type="NCBI Taxonomy" id="402171"/>
    <lineage>
        <taxon>Bacteria</taxon>
        <taxon>Bacillati</taxon>
        <taxon>Actinomycetota</taxon>
        <taxon>Actinomycetes</taxon>
        <taxon>Micrococcales</taxon>
        <taxon>Intrasporangiaceae</taxon>
        <taxon>Lapillicoccus</taxon>
    </lineage>
</organism>
<evidence type="ECO:0000256" key="1">
    <source>
        <dbReference type="ARBA" id="ARBA00022679"/>
    </source>
</evidence>
<keyword evidence="2 4" id="KW-0418">Kinase</keyword>
<comment type="caution">
    <text evidence="4">The sequence shown here is derived from an EMBL/GenBank/DDBJ whole genome shotgun (WGS) entry which is preliminary data.</text>
</comment>
<reference evidence="4 5" key="1">
    <citation type="submission" date="2019-06" db="EMBL/GenBank/DDBJ databases">
        <title>Sequencing the genomes of 1000 actinobacteria strains.</title>
        <authorList>
            <person name="Klenk H.-P."/>
        </authorList>
    </citation>
    <scope>NUCLEOTIDE SEQUENCE [LARGE SCALE GENOMIC DNA]</scope>
    <source>
        <strain evidence="4 5">DSM 18607</strain>
    </source>
</reference>